<evidence type="ECO:0000313" key="1">
    <source>
        <dbReference type="EMBL" id="GAG05149.1"/>
    </source>
</evidence>
<dbReference type="AlphaFoldDB" id="X0UHC4"/>
<proteinExistence type="predicted"/>
<name>X0UHC4_9ZZZZ</name>
<protein>
    <submittedName>
        <fullName evidence="1">Uncharacterized protein</fullName>
    </submittedName>
</protein>
<organism evidence="1">
    <name type="scientific">marine sediment metagenome</name>
    <dbReference type="NCBI Taxonomy" id="412755"/>
    <lineage>
        <taxon>unclassified sequences</taxon>
        <taxon>metagenomes</taxon>
        <taxon>ecological metagenomes</taxon>
    </lineage>
</organism>
<comment type="caution">
    <text evidence="1">The sequence shown here is derived from an EMBL/GenBank/DDBJ whole genome shotgun (WGS) entry which is preliminary data.</text>
</comment>
<feature type="non-terminal residue" evidence="1">
    <location>
        <position position="1"/>
    </location>
</feature>
<accession>X0UHC4</accession>
<reference evidence="1" key="1">
    <citation type="journal article" date="2014" name="Front. Microbiol.">
        <title>High frequency of phylogenetically diverse reductive dehalogenase-homologous genes in deep subseafloor sedimentary metagenomes.</title>
        <authorList>
            <person name="Kawai M."/>
            <person name="Futagami T."/>
            <person name="Toyoda A."/>
            <person name="Takaki Y."/>
            <person name="Nishi S."/>
            <person name="Hori S."/>
            <person name="Arai W."/>
            <person name="Tsubouchi T."/>
            <person name="Morono Y."/>
            <person name="Uchiyama I."/>
            <person name="Ito T."/>
            <person name="Fujiyama A."/>
            <person name="Inagaki F."/>
            <person name="Takami H."/>
        </authorList>
    </citation>
    <scope>NUCLEOTIDE SEQUENCE</scope>
    <source>
        <strain evidence="1">Expedition CK06-06</strain>
    </source>
</reference>
<gene>
    <name evidence="1" type="ORF">S01H1_40322</name>
</gene>
<dbReference type="EMBL" id="BARS01025527">
    <property type="protein sequence ID" value="GAG05149.1"/>
    <property type="molecule type" value="Genomic_DNA"/>
</dbReference>
<sequence>ADHGRIAALNMAGHKTPHEGSLNMNVLATIGLVSSSFGAWEGVTGGDSAHIRDTGAYRYLRLEFDGDRLAGAQAVGLTDHIGIARGLIQTQMRLGRWKDILMKSPERLAEAYVATSQGIAPV</sequence>